<dbReference type="AlphaFoldDB" id="A0A388JQD1"/>
<accession>A0A388JQD1</accession>
<comment type="subcellular location">
    <subcellularLocation>
        <location evidence="2">Mitochondrion membrane</location>
        <topology evidence="2">Peripheral membrane protein</topology>
        <orientation evidence="2">Matrix side</orientation>
    </subcellularLocation>
</comment>
<evidence type="ECO:0000313" key="4">
    <source>
        <dbReference type="EMBL" id="GBG60039.1"/>
    </source>
</evidence>
<reference evidence="4 5" key="1">
    <citation type="journal article" date="2018" name="Cell">
        <title>The Chara Genome: Secondary Complexity and Implications for Plant Terrestrialization.</title>
        <authorList>
            <person name="Nishiyama T."/>
            <person name="Sakayama H."/>
            <person name="Vries J.D."/>
            <person name="Buschmann H."/>
            <person name="Saint-Marcoux D."/>
            <person name="Ullrich K.K."/>
            <person name="Haas F.B."/>
            <person name="Vanderstraeten L."/>
            <person name="Becker D."/>
            <person name="Lang D."/>
            <person name="Vosolsobe S."/>
            <person name="Rombauts S."/>
            <person name="Wilhelmsson P.K.I."/>
            <person name="Janitza P."/>
            <person name="Kern R."/>
            <person name="Heyl A."/>
            <person name="Rumpler F."/>
            <person name="Villalobos L.I.A.C."/>
            <person name="Clay J.M."/>
            <person name="Skokan R."/>
            <person name="Toyoda A."/>
            <person name="Suzuki Y."/>
            <person name="Kagoshima H."/>
            <person name="Schijlen E."/>
            <person name="Tajeshwar N."/>
            <person name="Catarino B."/>
            <person name="Hetherington A.J."/>
            <person name="Saltykova A."/>
            <person name="Bonnot C."/>
            <person name="Breuninger H."/>
            <person name="Symeonidi A."/>
            <person name="Radhakrishnan G.V."/>
            <person name="Van Nieuwerburgh F."/>
            <person name="Deforce D."/>
            <person name="Chang C."/>
            <person name="Karol K.G."/>
            <person name="Hedrich R."/>
            <person name="Ulvskov P."/>
            <person name="Glockner G."/>
            <person name="Delwiche C.F."/>
            <person name="Petrasek J."/>
            <person name="Van de Peer Y."/>
            <person name="Friml J."/>
            <person name="Beilby M."/>
            <person name="Dolan L."/>
            <person name="Kohara Y."/>
            <person name="Sugano S."/>
            <person name="Fujiyama A."/>
            <person name="Delaux P.-M."/>
            <person name="Quint M."/>
            <person name="TheiBen G."/>
            <person name="Hagemann M."/>
            <person name="Harholt J."/>
            <person name="Dunand C."/>
            <person name="Zachgo S."/>
            <person name="Langdale J."/>
            <person name="Maumus F."/>
            <person name="Straeten D.V.D."/>
            <person name="Gould S.B."/>
            <person name="Rensing S.A."/>
        </authorList>
    </citation>
    <scope>NUCLEOTIDE SEQUENCE [LARGE SCALE GENOMIC DNA]</scope>
    <source>
        <strain evidence="4 5">S276</strain>
    </source>
</reference>
<comment type="caution">
    <text evidence="4">The sequence shown here is derived from an EMBL/GenBank/DDBJ whole genome shotgun (WGS) entry which is preliminary data.</text>
</comment>
<comment type="similarity">
    <text evidence="1">Belongs to the gamma-class carbonic anhydrase family.</text>
</comment>
<sequence>MAAMAGRRCTRTVIRSISVVLERGSGGPLPAGGISAAATRESHVSCHARAFGQLQLQSGSAGDASASPPLATAASSCSSSPRTFSTSHVPGMTAACRRVVRAHPPATWHSSSSLTQGRRQIAGWTSNRAAQELYNRHRQIVVLNDKEPDVAVDAYVAPNATLIGDVEIEDRATIWYGCVLRGDLSKVKVGFYSSIQEKSVIHSAPKSAGVSSSVASDTVIGRYVSVGAGCTLRACTIEDQVVVGDRCVVMEGAVVEKNAILEAGSVVPPGRLIGGKKLWGGNPARYVRDLTTDEIAAIPTLSVAMNTVAGEHASEFLPYSSAYLEAEALKESLAGKATAT</sequence>
<dbReference type="OrthoDB" id="25818at2759"/>
<dbReference type="InterPro" id="IPR050484">
    <property type="entry name" value="Transf_Hexapept/Carb_Anhydrase"/>
</dbReference>
<dbReference type="Proteomes" id="UP000265515">
    <property type="component" value="Unassembled WGS sequence"/>
</dbReference>
<dbReference type="PANTHER" id="PTHR13061">
    <property type="entry name" value="DYNACTIN SUBUNIT P25"/>
    <property type="match status" value="1"/>
</dbReference>
<evidence type="ECO:0000256" key="3">
    <source>
        <dbReference type="SAM" id="MobiDB-lite"/>
    </source>
</evidence>
<dbReference type="PANTHER" id="PTHR13061:SF29">
    <property type="entry name" value="GAMMA CARBONIC ANHYDRASE-LIKE 1, MITOCHONDRIAL-RELATED"/>
    <property type="match status" value="1"/>
</dbReference>
<dbReference type="GO" id="GO:0031966">
    <property type="term" value="C:mitochondrial membrane"/>
    <property type="evidence" value="ECO:0007669"/>
    <property type="project" value="UniProtKB-SubCell"/>
</dbReference>
<keyword evidence="5" id="KW-1185">Reference proteome</keyword>
<dbReference type="SMR" id="A0A388JQD1"/>
<dbReference type="CDD" id="cd04645">
    <property type="entry name" value="LbH_gamma_CA_like"/>
    <property type="match status" value="1"/>
</dbReference>
<dbReference type="InterPro" id="IPR011004">
    <property type="entry name" value="Trimer_LpxA-like_sf"/>
</dbReference>
<dbReference type="EMBL" id="BFEA01000008">
    <property type="protein sequence ID" value="GBG60039.1"/>
    <property type="molecule type" value="Genomic_DNA"/>
</dbReference>
<evidence type="ECO:0000313" key="5">
    <source>
        <dbReference type="Proteomes" id="UP000265515"/>
    </source>
</evidence>
<evidence type="ECO:0000256" key="2">
    <source>
        <dbReference type="ARBA" id="ARBA00034694"/>
    </source>
</evidence>
<dbReference type="STRING" id="69332.A0A388JQD1"/>
<dbReference type="SUPFAM" id="SSF51161">
    <property type="entry name" value="Trimeric LpxA-like enzymes"/>
    <property type="match status" value="1"/>
</dbReference>
<dbReference type="InterPro" id="IPR047324">
    <property type="entry name" value="LbH_gamma_CA-like"/>
</dbReference>
<organism evidence="4 5">
    <name type="scientific">Chara braunii</name>
    <name type="common">Braun's stonewort</name>
    <dbReference type="NCBI Taxonomy" id="69332"/>
    <lineage>
        <taxon>Eukaryota</taxon>
        <taxon>Viridiplantae</taxon>
        <taxon>Streptophyta</taxon>
        <taxon>Charophyceae</taxon>
        <taxon>Charales</taxon>
        <taxon>Characeae</taxon>
        <taxon>Chara</taxon>
    </lineage>
</organism>
<dbReference type="Gene3D" id="2.160.10.10">
    <property type="entry name" value="Hexapeptide repeat proteins"/>
    <property type="match status" value="1"/>
</dbReference>
<dbReference type="Gramene" id="GBG60039">
    <property type="protein sequence ID" value="GBG60039"/>
    <property type="gene ID" value="CBR_g370"/>
</dbReference>
<evidence type="ECO:0000256" key="1">
    <source>
        <dbReference type="ARBA" id="ARBA00023595"/>
    </source>
</evidence>
<name>A0A388JQD1_CHABU</name>
<gene>
    <name evidence="4" type="ORF">CBR_g370</name>
</gene>
<proteinExistence type="inferred from homology"/>
<feature type="region of interest" description="Disordered" evidence="3">
    <location>
        <begin position="59"/>
        <end position="84"/>
    </location>
</feature>
<protein>
    <submittedName>
        <fullName evidence="4">Uncharacterized protein</fullName>
    </submittedName>
</protein>